<keyword evidence="1 8" id="KW-0813">Transport</keyword>
<evidence type="ECO:0000256" key="7">
    <source>
        <dbReference type="ARBA" id="ARBA00023014"/>
    </source>
</evidence>
<dbReference type="InterPro" id="IPR010208">
    <property type="entry name" value="Ion_transpt_RnfC/RsxC"/>
</dbReference>
<evidence type="ECO:0000256" key="8">
    <source>
        <dbReference type="HAMAP-Rule" id="MF_00461"/>
    </source>
</evidence>
<keyword evidence="7 8" id="KW-0411">Iron-sulfur</keyword>
<dbReference type="GO" id="GO:0005886">
    <property type="term" value="C:plasma membrane"/>
    <property type="evidence" value="ECO:0007669"/>
    <property type="project" value="UniProtKB-SubCell"/>
</dbReference>
<dbReference type="EMBL" id="CP014672">
    <property type="protein sequence ID" value="ANW99642.1"/>
    <property type="molecule type" value="Genomic_DNA"/>
</dbReference>
<evidence type="ECO:0000256" key="1">
    <source>
        <dbReference type="ARBA" id="ARBA00022448"/>
    </source>
</evidence>
<dbReference type="InterPro" id="IPR017896">
    <property type="entry name" value="4Fe4S_Fe-S-bd"/>
</dbReference>
<feature type="binding site" evidence="8">
    <location>
        <position position="367"/>
    </location>
    <ligand>
        <name>[4Fe-4S] cluster</name>
        <dbReference type="ChEBI" id="CHEBI:49883"/>
        <label>1</label>
    </ligand>
</feature>
<dbReference type="InterPro" id="IPR019554">
    <property type="entry name" value="Soluble_ligand-bd"/>
</dbReference>
<dbReference type="NCBIfam" id="TIGR01945">
    <property type="entry name" value="rnfC"/>
    <property type="match status" value="1"/>
</dbReference>
<comment type="function">
    <text evidence="8">Part of a membrane-bound complex that couples electron transfer with translocation of ions across the membrane.</text>
</comment>
<dbReference type="PROSITE" id="PS51379">
    <property type="entry name" value="4FE4S_FER_2"/>
    <property type="match status" value="2"/>
</dbReference>
<dbReference type="RefSeq" id="WP_015360067.1">
    <property type="nucleotide sequence ID" value="NZ_CP014672.1"/>
</dbReference>
<evidence type="ECO:0000256" key="5">
    <source>
        <dbReference type="ARBA" id="ARBA00022982"/>
    </source>
</evidence>
<evidence type="ECO:0000313" key="10">
    <source>
        <dbReference type="EMBL" id="ANW99642.1"/>
    </source>
</evidence>
<dbReference type="InterPro" id="IPR037225">
    <property type="entry name" value="Nuo51_FMN-bd_sf"/>
</dbReference>
<organism evidence="10 11">
    <name type="scientific">Thermoclostridium stercorarium subsp. thermolacticum DSM 2910</name>
    <dbReference type="NCBI Taxonomy" id="1121336"/>
    <lineage>
        <taxon>Bacteria</taxon>
        <taxon>Bacillati</taxon>
        <taxon>Bacillota</taxon>
        <taxon>Clostridia</taxon>
        <taxon>Eubacteriales</taxon>
        <taxon>Oscillospiraceae</taxon>
        <taxon>Thermoclostridium</taxon>
    </lineage>
</organism>
<dbReference type="PROSITE" id="PS00198">
    <property type="entry name" value="4FE4S_FER_1"/>
    <property type="match status" value="1"/>
</dbReference>
<comment type="subunit">
    <text evidence="8">The complex is composed of six subunits: RnfA, RnfB, RnfC, RnfD, RnfE and RnfG.</text>
</comment>
<dbReference type="InterPro" id="IPR011538">
    <property type="entry name" value="Nuo51_FMN-bd"/>
</dbReference>
<dbReference type="GO" id="GO:0022900">
    <property type="term" value="P:electron transport chain"/>
    <property type="evidence" value="ECO:0007669"/>
    <property type="project" value="UniProtKB-UniRule"/>
</dbReference>
<dbReference type="Pfam" id="PF13375">
    <property type="entry name" value="RnfC_N"/>
    <property type="match status" value="1"/>
</dbReference>
<dbReference type="PANTHER" id="PTHR43034:SF2">
    <property type="entry name" value="ION-TRANSLOCATING OXIDOREDUCTASE COMPLEX SUBUNIT C"/>
    <property type="match status" value="1"/>
</dbReference>
<comment type="cofactor">
    <cofactor evidence="8">
        <name>[4Fe-4S] cluster</name>
        <dbReference type="ChEBI" id="CHEBI:49883"/>
    </cofactor>
    <text evidence="8">Binds 2 [4Fe-4S] clusters per subunit.</text>
</comment>
<keyword evidence="2 8" id="KW-0004">4Fe-4S</keyword>
<dbReference type="GO" id="GO:0046872">
    <property type="term" value="F:metal ion binding"/>
    <property type="evidence" value="ECO:0007669"/>
    <property type="project" value="UniProtKB-KW"/>
</dbReference>
<comment type="subcellular location">
    <subcellularLocation>
        <location evidence="8">Cell membrane</location>
        <topology evidence="8">Peripheral membrane protein</topology>
    </subcellularLocation>
</comment>
<dbReference type="Proteomes" id="UP000092971">
    <property type="component" value="Chromosome"/>
</dbReference>
<evidence type="ECO:0000256" key="4">
    <source>
        <dbReference type="ARBA" id="ARBA00022737"/>
    </source>
</evidence>
<dbReference type="AlphaFoldDB" id="A0A1B1YFU7"/>
<evidence type="ECO:0000256" key="2">
    <source>
        <dbReference type="ARBA" id="ARBA00022485"/>
    </source>
</evidence>
<dbReference type="InterPro" id="IPR017900">
    <property type="entry name" value="4Fe4S_Fe_S_CS"/>
</dbReference>
<keyword evidence="6 8" id="KW-0408">Iron</keyword>
<dbReference type="EC" id="7.-.-.-" evidence="8"/>
<evidence type="ECO:0000259" key="9">
    <source>
        <dbReference type="PROSITE" id="PS51379"/>
    </source>
</evidence>
<feature type="binding site" evidence="8">
    <location>
        <position position="374"/>
    </location>
    <ligand>
        <name>[4Fe-4S] cluster</name>
        <dbReference type="ChEBI" id="CHEBI:49883"/>
        <label>2</label>
    </ligand>
</feature>
<keyword evidence="8" id="KW-1278">Translocase</keyword>
<evidence type="ECO:0000256" key="3">
    <source>
        <dbReference type="ARBA" id="ARBA00022723"/>
    </source>
</evidence>
<comment type="similarity">
    <text evidence="8">Belongs to the 4Fe4S bacterial-type ferredoxin family. RnfC subfamily.</text>
</comment>
<keyword evidence="8" id="KW-1003">Cell membrane</keyword>
<feature type="binding site" evidence="8">
    <location>
        <position position="406"/>
    </location>
    <ligand>
        <name>[4Fe-4S] cluster</name>
        <dbReference type="ChEBI" id="CHEBI:49883"/>
        <label>2</label>
    </ligand>
</feature>
<dbReference type="SUPFAM" id="SSF142019">
    <property type="entry name" value="Nqo1 FMN-binding domain-like"/>
    <property type="match status" value="1"/>
</dbReference>
<feature type="binding site" evidence="8">
    <location>
        <position position="370"/>
    </location>
    <ligand>
        <name>[4Fe-4S] cluster</name>
        <dbReference type="ChEBI" id="CHEBI:49883"/>
        <label>1</label>
    </ligand>
</feature>
<protein>
    <recommendedName>
        <fullName evidence="8">Ion-translocating oxidoreductase complex subunit C</fullName>
        <ecNumber evidence="8">7.-.-.-</ecNumber>
    </recommendedName>
    <alternativeName>
        <fullName evidence="8">Rnf electron transport complex subunit C</fullName>
    </alternativeName>
</protein>
<name>A0A1B1YFU7_THEST</name>
<dbReference type="InterPro" id="IPR026902">
    <property type="entry name" value="RnfC_N"/>
</dbReference>
<feature type="domain" description="4Fe-4S ferredoxin-type" evidence="9">
    <location>
        <begin position="394"/>
        <end position="423"/>
    </location>
</feature>
<gene>
    <name evidence="8" type="primary">rnfC</name>
    <name evidence="10" type="ORF">CSTERTH_11650</name>
</gene>
<feature type="binding site" evidence="8">
    <location>
        <position position="364"/>
    </location>
    <ligand>
        <name>[4Fe-4S] cluster</name>
        <dbReference type="ChEBI" id="CHEBI:49883"/>
        <label>1</label>
    </ligand>
</feature>
<reference evidence="10 11" key="1">
    <citation type="submission" date="2016-02" db="EMBL/GenBank/DDBJ databases">
        <title>Comparison of Clostridium stercorarium subspecies using comparative genomics and transcriptomics.</title>
        <authorList>
            <person name="Schellenberg J."/>
            <person name="Thallinger G."/>
            <person name="Levin D.B."/>
            <person name="Zhang X."/>
            <person name="Alvare G."/>
            <person name="Fristensky B."/>
            <person name="Sparling R."/>
        </authorList>
    </citation>
    <scope>NUCLEOTIDE SEQUENCE [LARGE SCALE GENOMIC DNA]</scope>
    <source>
        <strain evidence="10 11">DSM 2910</strain>
    </source>
</reference>
<sequence>MPLKWVFHGGVSAPHRKNTAESETSVLDIPEKVVIPMVQHIGAPCTPTVKPGDTVKVGQKIGDSEAYVSAPIHSSVSGTVTRVEPMLFAGGNLVMSVEIKTDGKQEVYEGISPPEIKNREDFLKAVRSSGLVGLGGAGFPTHVKLNPPKDKVIDCLIVNGAECEPYITSDYREMLENPDGIIEGIKLVLDYLSIPKAIMGIEDNKPKAYKLLKEKAQNDNRISVQSLRSRYPQGAEKTLVYALTGRKIPSGKLPADVGCVVLNVNTVAFIASYVKTGMPLVQRRVTVDGPVVNQPKNVLAPIGTSLQTLFDFCGGFKSTPYKVLMGGPMMGIAQYSLETSVIKNTNAILAFDKKEGDLPSEWPCIRCGRCVEACPMNLLPLEINRLVLANKIDELERYHILDCIECGSCSYSCPSKRHLVQSIRIGKDAVRRLKVNRN</sequence>
<keyword evidence="4 8" id="KW-0677">Repeat</keyword>
<dbReference type="PANTHER" id="PTHR43034">
    <property type="entry name" value="ION-TRANSLOCATING OXIDOREDUCTASE COMPLEX SUBUNIT C"/>
    <property type="match status" value="1"/>
</dbReference>
<dbReference type="NCBIfam" id="NF003454">
    <property type="entry name" value="PRK05035.1"/>
    <property type="match status" value="1"/>
</dbReference>
<accession>A0A1B1YFU7</accession>
<dbReference type="Pfam" id="PF12838">
    <property type="entry name" value="Fer4_7"/>
    <property type="match status" value="1"/>
</dbReference>
<keyword evidence="5 8" id="KW-0249">Electron transport</keyword>
<dbReference type="HAMAP" id="MF_00461">
    <property type="entry name" value="RsxC_RnfC"/>
    <property type="match status" value="1"/>
</dbReference>
<feature type="binding site" evidence="8">
    <location>
        <position position="403"/>
    </location>
    <ligand>
        <name>[4Fe-4S] cluster</name>
        <dbReference type="ChEBI" id="CHEBI:49883"/>
        <label>2</label>
    </ligand>
</feature>
<evidence type="ECO:0000313" key="11">
    <source>
        <dbReference type="Proteomes" id="UP000092971"/>
    </source>
</evidence>
<proteinExistence type="inferred from homology"/>
<feature type="binding site" evidence="8">
    <location>
        <position position="409"/>
    </location>
    <ligand>
        <name>[4Fe-4S] cluster</name>
        <dbReference type="ChEBI" id="CHEBI:49883"/>
        <label>2</label>
    </ligand>
</feature>
<dbReference type="OrthoDB" id="9767754at2"/>
<keyword evidence="3 8" id="KW-0479">Metal-binding</keyword>
<dbReference type="SUPFAM" id="SSF46548">
    <property type="entry name" value="alpha-helical ferredoxin"/>
    <property type="match status" value="1"/>
</dbReference>
<dbReference type="Pfam" id="PF01512">
    <property type="entry name" value="Complex1_51K"/>
    <property type="match status" value="1"/>
</dbReference>
<feature type="binding site" evidence="8">
    <location>
        <position position="413"/>
    </location>
    <ligand>
        <name>[4Fe-4S] cluster</name>
        <dbReference type="ChEBI" id="CHEBI:49883"/>
        <label>1</label>
    </ligand>
</feature>
<evidence type="ECO:0000256" key="6">
    <source>
        <dbReference type="ARBA" id="ARBA00023004"/>
    </source>
</evidence>
<dbReference type="GO" id="GO:0009055">
    <property type="term" value="F:electron transfer activity"/>
    <property type="evidence" value="ECO:0007669"/>
    <property type="project" value="InterPro"/>
</dbReference>
<dbReference type="GO" id="GO:0051539">
    <property type="term" value="F:4 iron, 4 sulfur cluster binding"/>
    <property type="evidence" value="ECO:0007669"/>
    <property type="project" value="UniProtKB-KW"/>
</dbReference>
<dbReference type="Gene3D" id="3.40.50.11540">
    <property type="entry name" value="NADH-ubiquinone oxidoreductase 51kDa subunit"/>
    <property type="match status" value="1"/>
</dbReference>
<dbReference type="Pfam" id="PF10531">
    <property type="entry name" value="SLBB"/>
    <property type="match status" value="1"/>
</dbReference>
<dbReference type="Gene3D" id="3.30.70.20">
    <property type="match status" value="1"/>
</dbReference>
<keyword evidence="8" id="KW-0472">Membrane</keyword>
<feature type="domain" description="4Fe-4S ferredoxin-type" evidence="9">
    <location>
        <begin position="352"/>
        <end position="384"/>
    </location>
</feature>